<accession>A0A2S9I7W8</accession>
<dbReference type="InterPro" id="IPR036457">
    <property type="entry name" value="PPM-type-like_dom_sf"/>
</dbReference>
<gene>
    <name evidence="2" type="ORF">CQW29_19325</name>
</gene>
<keyword evidence="3" id="KW-1185">Reference proteome</keyword>
<evidence type="ECO:0000313" key="3">
    <source>
        <dbReference type="Proteomes" id="UP000239181"/>
    </source>
</evidence>
<feature type="domain" description="PPM-type phosphatase" evidence="1">
    <location>
        <begin position="4"/>
        <end position="235"/>
    </location>
</feature>
<comment type="caution">
    <text evidence="2">The sequence shown here is derived from an EMBL/GenBank/DDBJ whole genome shotgun (WGS) entry which is preliminary data.</text>
</comment>
<dbReference type="Gene3D" id="3.60.40.10">
    <property type="entry name" value="PPM-type phosphatase domain"/>
    <property type="match status" value="1"/>
</dbReference>
<protein>
    <submittedName>
        <fullName evidence="2">Serine/threonine phosphatase</fullName>
    </submittedName>
</protein>
<dbReference type="SMART" id="SM00331">
    <property type="entry name" value="PP2C_SIG"/>
    <property type="match status" value="1"/>
</dbReference>
<dbReference type="InterPro" id="IPR001932">
    <property type="entry name" value="PPM-type_phosphatase-like_dom"/>
</dbReference>
<sequence length="258" mass="28357">MNITFCSTSQIGGRVSNQDATGTQLNEQFGTFVVCDGVAGSPGGERAAIIARDTLLSQTAGQNALSPLQTEEMIAACEQAIRAAQRAEPALKKMSTTLAALFIDRPGRRAWWCHAGDTRVYHFRRGVVHDMTRDHSLVQQLHDAGYDNTGINSHLLYNALGTDSVQPHDYSAVLPLEDGDVFLLCSDGFWNNLTPAEMEQALRMVNSPQEWLALMQKAIDRSEKKDNLSAVAVWYGSPQDTTLLFSLTDSARFLPPRD</sequence>
<dbReference type="CDD" id="cd00143">
    <property type="entry name" value="PP2Cc"/>
    <property type="match status" value="1"/>
</dbReference>
<proteinExistence type="predicted"/>
<reference evidence="2 3" key="1">
    <citation type="submission" date="2017-10" db="EMBL/GenBank/DDBJ databases">
        <title>Draft genome of two endophytic bacteria isolated from 'guarana' Paullinia cupana (Mart.) Ducke.</title>
        <authorList>
            <person name="Siqueira K.A."/>
            <person name="Liotti R.G."/>
            <person name="Mendes T.A."/>
            <person name="Soares M.A."/>
        </authorList>
    </citation>
    <scope>NUCLEOTIDE SEQUENCE [LARGE SCALE GENOMIC DNA]</scope>
    <source>
        <strain evidence="2 3">342</strain>
    </source>
</reference>
<name>A0A2S9I7W8_9GAMM</name>
<dbReference type="SMART" id="SM00332">
    <property type="entry name" value="PP2Cc"/>
    <property type="match status" value="1"/>
</dbReference>
<dbReference type="Pfam" id="PF13672">
    <property type="entry name" value="PP2C_2"/>
    <property type="match status" value="1"/>
</dbReference>
<evidence type="ECO:0000313" key="2">
    <source>
        <dbReference type="EMBL" id="PRD13893.1"/>
    </source>
</evidence>
<dbReference type="Proteomes" id="UP000239181">
    <property type="component" value="Unassembled WGS sequence"/>
</dbReference>
<organism evidence="2 3">
    <name type="scientific">Pantoea coffeiphila</name>
    <dbReference type="NCBI Taxonomy" id="1465635"/>
    <lineage>
        <taxon>Bacteria</taxon>
        <taxon>Pseudomonadati</taxon>
        <taxon>Pseudomonadota</taxon>
        <taxon>Gammaproteobacteria</taxon>
        <taxon>Enterobacterales</taxon>
        <taxon>Erwiniaceae</taxon>
        <taxon>Pantoea</taxon>
    </lineage>
</organism>
<dbReference type="SUPFAM" id="SSF81606">
    <property type="entry name" value="PP2C-like"/>
    <property type="match status" value="1"/>
</dbReference>
<dbReference type="OrthoDB" id="9801841at2"/>
<evidence type="ECO:0000259" key="1">
    <source>
        <dbReference type="PROSITE" id="PS51746"/>
    </source>
</evidence>
<dbReference type="EMBL" id="PDET01000015">
    <property type="protein sequence ID" value="PRD13893.1"/>
    <property type="molecule type" value="Genomic_DNA"/>
</dbReference>
<dbReference type="PROSITE" id="PS51746">
    <property type="entry name" value="PPM_2"/>
    <property type="match status" value="1"/>
</dbReference>
<dbReference type="RefSeq" id="WP_105594368.1">
    <property type="nucleotide sequence ID" value="NZ_PDET01000015.1"/>
</dbReference>
<dbReference type="AlphaFoldDB" id="A0A2S9I7W8"/>